<sequence>MDMTFPRSKPIGIHVCVLKESQPSSNFLTPPTRWPLLFTHSTEIFKIAQKTGETPNINNVSKCSVLSETTIWQVDELPERTFDFKQHCPSDDAVFCNSLINSIVDLIQKYKVVYFINLPFHYFGIFERINHVFHERFGDLGHQ</sequence>
<evidence type="ECO:0000313" key="2">
    <source>
        <dbReference type="Proteomes" id="UP000289333"/>
    </source>
</evidence>
<dbReference type="GeneID" id="41701421"/>
<reference evidence="1" key="1">
    <citation type="journal article" date="2021" name="Virus">
        <title>The discovery, distribution and diversity of DNA viruses associated with Drosophila melanogaster in Europe.</title>
        <authorList>
            <person name="Wallace M.A."/>
            <person name="Coffman K.A."/>
            <person name="Gilbert C."/>
            <person name="Ravindran S."/>
            <person name="Albery G.F."/>
            <person name="Abbott J."/>
            <person name="Argyridou E."/>
            <person name="Bellosta P."/>
            <person name="Betancourt A.J."/>
            <person name="Colinet H."/>
            <person name="Eric K."/>
            <person name="Glaser-Schmitt A."/>
            <person name="Grath S."/>
            <person name="Jelic M."/>
            <person name="Kankare M."/>
            <person name="Kozeretska I."/>
            <person name="Loeschcke V."/>
            <person name="Montchamp-Moreau C."/>
            <person name="Ometto L."/>
            <person name="Onder B.S."/>
            <person name="Orengo D.J."/>
            <person name="Parsch J."/>
            <person name="Pascual M."/>
            <person name="Patenkovic A."/>
            <person name="Puerma E."/>
            <person name="Ritchie M.G."/>
            <person name="Rota-Stabelli O."/>
            <person name="Schou M.F."/>
            <person name="Serga S.V."/>
            <person name="Stamenkovic-Radak M."/>
            <person name="Tanaskovic M."/>
            <person name="Veselinovic M.S."/>
            <person name="Vieira J."/>
            <person name="Vieira C.P."/>
            <person name="Kapun M."/>
            <person name="Flatt T."/>
            <person name="Gonzalez J."/>
            <person name="Staubach F."/>
            <person name="Obbard D.J."/>
        </authorList>
    </citation>
    <scope>NUCLEOTIDE SEQUENCE</scope>
    <source>
        <strain evidence="1">DrosEU28 Tomelloso 2015</strain>
    </source>
</reference>
<proteinExistence type="predicted"/>
<dbReference type="KEGG" id="vg:41701421"/>
<name>A0A2H4T2V1_9VIRU</name>
<organism evidence="1">
    <name type="scientific">Tomelloso virus</name>
    <dbReference type="NCBI Taxonomy" id="2053981"/>
    <lineage>
        <taxon>Viruses</taxon>
        <taxon>Viruses incertae sedis</taxon>
        <taxon>Naldaviricetes</taxon>
        <taxon>Lefavirales</taxon>
        <taxon>Nudiviridae</taxon>
        <taxon>Alphanudivirus</taxon>
        <taxon>Alphanudivirus alterdromelanogasteris</taxon>
    </lineage>
</organism>
<dbReference type="Proteomes" id="UP000289333">
    <property type="component" value="Segment"/>
</dbReference>
<protein>
    <submittedName>
        <fullName evidence="1">GrBNV gp94-like protein</fullName>
    </submittedName>
</protein>
<evidence type="ECO:0000313" key="1">
    <source>
        <dbReference type="EMBL" id="ATY70252.1"/>
    </source>
</evidence>
<keyword evidence="2" id="KW-1185">Reference proteome</keyword>
<accession>A0A2H4T2V1</accession>
<dbReference type="EMBL" id="KY457233">
    <property type="protein sequence ID" value="ATY70252.1"/>
    <property type="molecule type" value="Genomic_DNA"/>
</dbReference>
<dbReference type="OrthoDB" id="26666at10239"/>
<dbReference type="RefSeq" id="YP_009553407.1">
    <property type="nucleotide sequence ID" value="NC_040789.1"/>
</dbReference>